<dbReference type="EMBL" id="JADAQX010000715">
    <property type="protein sequence ID" value="KAF8819517.1"/>
    <property type="molecule type" value="Genomic_DNA"/>
</dbReference>
<comment type="cofactor">
    <cofactor evidence="1 9">
        <name>FAD</name>
        <dbReference type="ChEBI" id="CHEBI:57692"/>
    </cofactor>
</comment>
<dbReference type="Proteomes" id="UP000823046">
    <property type="component" value="Unassembled WGS sequence"/>
</dbReference>
<gene>
    <name evidence="13" type="ORF">IE077_000896</name>
</gene>
<keyword evidence="8" id="KW-0472">Membrane</keyword>
<protein>
    <recommendedName>
        <fullName evidence="4 9">Squalene monooxygenase</fullName>
        <ecNumber evidence="4 9">1.14.14.17</ecNumber>
    </recommendedName>
</protein>
<dbReference type="Pfam" id="PF01494">
    <property type="entry name" value="FAD_binding_3"/>
    <property type="match status" value="1"/>
</dbReference>
<dbReference type="SUPFAM" id="SSF51905">
    <property type="entry name" value="FAD/NAD(P)-binding domain"/>
    <property type="match status" value="1"/>
</dbReference>
<dbReference type="EC" id="1.14.14.17" evidence="4 9"/>
<comment type="subcellular location">
    <subcellularLocation>
        <location evidence="2">Membrane</location>
    </subcellularLocation>
</comment>
<proteinExistence type="inferred from homology"/>
<feature type="domain" description="FAD-binding" evidence="11">
    <location>
        <begin position="68"/>
        <end position="147"/>
    </location>
</feature>
<dbReference type="Pfam" id="PF08491">
    <property type="entry name" value="SE"/>
    <property type="match status" value="1"/>
</dbReference>
<keyword evidence="14" id="KW-1185">Reference proteome</keyword>
<evidence type="ECO:0000256" key="2">
    <source>
        <dbReference type="ARBA" id="ARBA00004370"/>
    </source>
</evidence>
<evidence type="ECO:0000256" key="8">
    <source>
        <dbReference type="ARBA" id="ARBA00023136"/>
    </source>
</evidence>
<dbReference type="InterPro" id="IPR040125">
    <property type="entry name" value="Squalene_monox"/>
</dbReference>
<comment type="similarity">
    <text evidence="3 9">Belongs to the squalene monooxygenase family.</text>
</comment>
<reference evidence="13 14" key="1">
    <citation type="journal article" date="2020" name="bioRxiv">
        <title>Metabolic contributions of an alphaproteobacterial endosymbiont in the apicomplexan Cardiosporidium cionae.</title>
        <authorList>
            <person name="Hunter E.S."/>
            <person name="Paight C.J."/>
            <person name="Lane C.E."/>
        </authorList>
    </citation>
    <scope>NUCLEOTIDE SEQUENCE [LARGE SCALE GENOMIC DNA]</scope>
    <source>
        <strain evidence="13">ESH_2018</strain>
    </source>
</reference>
<dbReference type="InterPro" id="IPR036188">
    <property type="entry name" value="FAD/NAD-bd_sf"/>
</dbReference>
<evidence type="ECO:0000313" key="14">
    <source>
        <dbReference type="Proteomes" id="UP000823046"/>
    </source>
</evidence>
<evidence type="ECO:0000256" key="10">
    <source>
        <dbReference type="SAM" id="MobiDB-lite"/>
    </source>
</evidence>
<comment type="catalytic activity">
    <reaction evidence="9">
        <text>squalene + reduced [NADPH--hemoprotein reductase] + O2 = (S)-2,3-epoxysqualene + oxidized [NADPH--hemoprotein reductase] + H2O + H(+)</text>
        <dbReference type="Rhea" id="RHEA:25282"/>
        <dbReference type="Rhea" id="RHEA-COMP:11964"/>
        <dbReference type="Rhea" id="RHEA-COMP:11965"/>
        <dbReference type="ChEBI" id="CHEBI:15377"/>
        <dbReference type="ChEBI" id="CHEBI:15378"/>
        <dbReference type="ChEBI" id="CHEBI:15379"/>
        <dbReference type="ChEBI" id="CHEBI:15440"/>
        <dbReference type="ChEBI" id="CHEBI:15441"/>
        <dbReference type="ChEBI" id="CHEBI:57618"/>
        <dbReference type="ChEBI" id="CHEBI:58210"/>
        <dbReference type="EC" id="1.14.14.17"/>
    </reaction>
</comment>
<evidence type="ECO:0000256" key="9">
    <source>
        <dbReference type="RuleBase" id="RU367121"/>
    </source>
</evidence>
<dbReference type="InterPro" id="IPR002938">
    <property type="entry name" value="FAD-bd"/>
</dbReference>
<evidence type="ECO:0000259" key="12">
    <source>
        <dbReference type="Pfam" id="PF08491"/>
    </source>
</evidence>
<evidence type="ECO:0000313" key="13">
    <source>
        <dbReference type="EMBL" id="KAF8819517.1"/>
    </source>
</evidence>
<dbReference type="PANTHER" id="PTHR10835">
    <property type="entry name" value="SQUALENE MONOOXYGENASE"/>
    <property type="match status" value="1"/>
</dbReference>
<comment type="function">
    <text evidence="9">Catalyzes the stereospecific oxidation of squalene to (S)-2,3-epoxysqualene, and is considered to be a rate-limiting enzyme in steroid biosynthesis.</text>
</comment>
<dbReference type="Gene3D" id="3.50.50.60">
    <property type="entry name" value="FAD/NAD(P)-binding domain"/>
    <property type="match status" value="1"/>
</dbReference>
<name>A0ABQ7J6B6_9APIC</name>
<evidence type="ECO:0000256" key="5">
    <source>
        <dbReference type="ARBA" id="ARBA00022630"/>
    </source>
</evidence>
<dbReference type="PANTHER" id="PTHR10835:SF0">
    <property type="entry name" value="SQUALENE MONOOXYGENASE"/>
    <property type="match status" value="1"/>
</dbReference>
<dbReference type="GO" id="GO:0004497">
    <property type="term" value="F:monooxygenase activity"/>
    <property type="evidence" value="ECO:0007669"/>
    <property type="project" value="UniProtKB-KW"/>
</dbReference>
<evidence type="ECO:0000259" key="11">
    <source>
        <dbReference type="Pfam" id="PF01494"/>
    </source>
</evidence>
<sequence>MYDLKFLLLLGIRLCGLLTIAACFALLPGILSAAWLFVTECGRFRKDQSSDNSQETGETDMLKKNSFDLIIVGAGLTGCTLALEVTRRYGFKVLLIEKQWGDSNVERIVGELMQPGGMRVLEEFGLHDIIQNEIDAVPHFGYVMELPQQGNGPNEKLVLRYPEKYPASFKESFGFMPLQAKSVHPMGKALSEEIIKKFCDPQFSQAEMPRAFAFHNYSLLKRLRERCSKNMLITCIRGNVINFVEDRSKPFTSTKISNLEKVIGVIYQEEAIESGSTDATSSPDDKGRSAAKSSNSKVEHMCYAHLTFLCDGGHTLGLRRSYNDNFKLQKVSSWVGILLTHEQWSTPLSNPGYACVLLLDPSPLLLYQISPTETRCLICVDGDVSDLTDYLHECILPNLPNELVEPFKKALKERKFLVKNSYRLSPSSSSKLGLLALGDALNMRHALTGCGMTVCLNDVKLVIRIMQTVDIRKATASKEMYHLFERQRKSYAGTLNILADALHVTVSLHDGKEEERRALRSACFKYLKKGGFCSAGPIG</sequence>
<feature type="domain" description="Squalene epoxidase" evidence="12">
    <location>
        <begin position="304"/>
        <end position="538"/>
    </location>
</feature>
<organism evidence="13 14">
    <name type="scientific">Cardiosporidium cionae</name>
    <dbReference type="NCBI Taxonomy" id="476202"/>
    <lineage>
        <taxon>Eukaryota</taxon>
        <taxon>Sar</taxon>
        <taxon>Alveolata</taxon>
        <taxon>Apicomplexa</taxon>
        <taxon>Aconoidasida</taxon>
        <taxon>Nephromycida</taxon>
        <taxon>Cardiosporidium</taxon>
    </lineage>
</organism>
<feature type="region of interest" description="Disordered" evidence="10">
    <location>
        <begin position="274"/>
        <end position="293"/>
    </location>
</feature>
<keyword evidence="5 9" id="KW-0285">Flavoprotein</keyword>
<dbReference type="InterPro" id="IPR013698">
    <property type="entry name" value="Squalene_epoxidase"/>
</dbReference>
<evidence type="ECO:0000256" key="1">
    <source>
        <dbReference type="ARBA" id="ARBA00001974"/>
    </source>
</evidence>
<comment type="caution">
    <text evidence="13">The sequence shown here is derived from an EMBL/GenBank/DDBJ whole genome shotgun (WGS) entry which is preliminary data.</text>
</comment>
<accession>A0ABQ7J6B6</accession>
<keyword evidence="6 9" id="KW-0274">FAD</keyword>
<keyword evidence="13" id="KW-0503">Monooxygenase</keyword>
<evidence type="ECO:0000256" key="4">
    <source>
        <dbReference type="ARBA" id="ARBA00012312"/>
    </source>
</evidence>
<evidence type="ECO:0000256" key="6">
    <source>
        <dbReference type="ARBA" id="ARBA00022827"/>
    </source>
</evidence>
<evidence type="ECO:0000256" key="7">
    <source>
        <dbReference type="ARBA" id="ARBA00023002"/>
    </source>
</evidence>
<keyword evidence="7 9" id="KW-0560">Oxidoreductase</keyword>
<evidence type="ECO:0000256" key="3">
    <source>
        <dbReference type="ARBA" id="ARBA00008802"/>
    </source>
</evidence>